<evidence type="ECO:0000313" key="2">
    <source>
        <dbReference type="EMBL" id="EOA81732.1"/>
    </source>
</evidence>
<protein>
    <submittedName>
        <fullName evidence="2">Uncharacterized protein</fullName>
    </submittedName>
</protein>
<organism evidence="2 3">
    <name type="scientific">Exserohilum turcicum (strain 28A)</name>
    <name type="common">Northern leaf blight fungus</name>
    <name type="synonym">Setosphaeria turcica</name>
    <dbReference type="NCBI Taxonomy" id="671987"/>
    <lineage>
        <taxon>Eukaryota</taxon>
        <taxon>Fungi</taxon>
        <taxon>Dikarya</taxon>
        <taxon>Ascomycota</taxon>
        <taxon>Pezizomycotina</taxon>
        <taxon>Dothideomycetes</taxon>
        <taxon>Pleosporomycetidae</taxon>
        <taxon>Pleosporales</taxon>
        <taxon>Pleosporineae</taxon>
        <taxon>Pleosporaceae</taxon>
        <taxon>Exserohilum</taxon>
    </lineage>
</organism>
<proteinExistence type="predicted"/>
<reference evidence="2 3" key="2">
    <citation type="journal article" date="2013" name="PLoS Genet.">
        <title>Comparative genome structure, secondary metabolite, and effector coding capacity across Cochliobolus pathogens.</title>
        <authorList>
            <person name="Condon B.J."/>
            <person name="Leng Y."/>
            <person name="Wu D."/>
            <person name="Bushley K.E."/>
            <person name="Ohm R.A."/>
            <person name="Otillar R."/>
            <person name="Martin J."/>
            <person name="Schackwitz W."/>
            <person name="Grimwood J."/>
            <person name="MohdZainudin N."/>
            <person name="Xue C."/>
            <person name="Wang R."/>
            <person name="Manning V.A."/>
            <person name="Dhillon B."/>
            <person name="Tu Z.J."/>
            <person name="Steffenson B.J."/>
            <person name="Salamov A."/>
            <person name="Sun H."/>
            <person name="Lowry S."/>
            <person name="LaButti K."/>
            <person name="Han J."/>
            <person name="Copeland A."/>
            <person name="Lindquist E."/>
            <person name="Barry K."/>
            <person name="Schmutz J."/>
            <person name="Baker S.E."/>
            <person name="Ciuffetti L.M."/>
            <person name="Grigoriev I.V."/>
            <person name="Zhong S."/>
            <person name="Turgeon B.G."/>
        </authorList>
    </citation>
    <scope>NUCLEOTIDE SEQUENCE [LARGE SCALE GENOMIC DNA]</scope>
    <source>
        <strain evidence="3">28A</strain>
    </source>
</reference>
<keyword evidence="3" id="KW-1185">Reference proteome</keyword>
<keyword evidence="1" id="KW-0732">Signal</keyword>
<evidence type="ECO:0000313" key="3">
    <source>
        <dbReference type="Proteomes" id="UP000016935"/>
    </source>
</evidence>
<dbReference type="EMBL" id="KB908866">
    <property type="protein sequence ID" value="EOA81732.1"/>
    <property type="molecule type" value="Genomic_DNA"/>
</dbReference>
<dbReference type="OrthoDB" id="2910287at2759"/>
<dbReference type="GeneID" id="19404033"/>
<sequence>MSTIAIILVTLFSIFYTTSASSVSRHLARRGLPGAYYTCTQPNFAGICSWTQPNIECHIQGSPAGIESLGPDEGTVCTLYTRFDCKGQAIKEVHFPGIATALPVFGSFNCSNTSGPRKTGFDVAAELANTFLNDGELRDFGLKAVKSKGREEGMIGLKKGTYY</sequence>
<gene>
    <name evidence="2" type="ORF">SETTUDRAFT_35553</name>
</gene>
<dbReference type="RefSeq" id="XP_008030706.1">
    <property type="nucleotide sequence ID" value="XM_008032515.1"/>
</dbReference>
<evidence type="ECO:0000256" key="1">
    <source>
        <dbReference type="SAM" id="SignalP"/>
    </source>
</evidence>
<dbReference type="AlphaFoldDB" id="R0JZW5"/>
<reference evidence="2 3" key="1">
    <citation type="journal article" date="2012" name="PLoS Pathog.">
        <title>Diverse lifestyles and strategies of plant pathogenesis encoded in the genomes of eighteen Dothideomycetes fungi.</title>
        <authorList>
            <person name="Ohm R.A."/>
            <person name="Feau N."/>
            <person name="Henrissat B."/>
            <person name="Schoch C.L."/>
            <person name="Horwitz B.A."/>
            <person name="Barry K.W."/>
            <person name="Condon B.J."/>
            <person name="Copeland A.C."/>
            <person name="Dhillon B."/>
            <person name="Glaser F."/>
            <person name="Hesse C.N."/>
            <person name="Kosti I."/>
            <person name="LaButti K."/>
            <person name="Lindquist E.A."/>
            <person name="Lucas S."/>
            <person name="Salamov A.A."/>
            <person name="Bradshaw R.E."/>
            <person name="Ciuffetti L."/>
            <person name="Hamelin R.C."/>
            <person name="Kema G.H.J."/>
            <person name="Lawrence C."/>
            <person name="Scott J.A."/>
            <person name="Spatafora J.W."/>
            <person name="Turgeon B.G."/>
            <person name="de Wit P.J.G.M."/>
            <person name="Zhong S."/>
            <person name="Goodwin S.B."/>
            <person name="Grigoriev I.V."/>
        </authorList>
    </citation>
    <scope>NUCLEOTIDE SEQUENCE [LARGE SCALE GENOMIC DNA]</scope>
    <source>
        <strain evidence="3">28A</strain>
    </source>
</reference>
<dbReference type="Proteomes" id="UP000016935">
    <property type="component" value="Unassembled WGS sequence"/>
</dbReference>
<name>R0JZW5_EXST2</name>
<feature type="signal peptide" evidence="1">
    <location>
        <begin position="1"/>
        <end position="20"/>
    </location>
</feature>
<dbReference type="eggNOG" id="ENOG502TEZW">
    <property type="taxonomic scope" value="Eukaryota"/>
</dbReference>
<dbReference type="HOGENOM" id="CLU_1652790_0_0_1"/>
<accession>R0JZW5</accession>
<feature type="chain" id="PRO_5004342981" evidence="1">
    <location>
        <begin position="21"/>
        <end position="163"/>
    </location>
</feature>